<feature type="compositionally biased region" description="Low complexity" evidence="1">
    <location>
        <begin position="304"/>
        <end position="324"/>
    </location>
</feature>
<feature type="region of interest" description="Disordered" evidence="1">
    <location>
        <begin position="248"/>
        <end position="284"/>
    </location>
</feature>
<proteinExistence type="predicted"/>
<evidence type="ECO:0000313" key="3">
    <source>
        <dbReference type="Proteomes" id="UP001215598"/>
    </source>
</evidence>
<evidence type="ECO:0000256" key="1">
    <source>
        <dbReference type="SAM" id="MobiDB-lite"/>
    </source>
</evidence>
<reference evidence="2" key="1">
    <citation type="submission" date="2023-03" db="EMBL/GenBank/DDBJ databases">
        <title>Massive genome expansion in bonnet fungi (Mycena s.s.) driven by repeated elements and novel gene families across ecological guilds.</title>
        <authorList>
            <consortium name="Lawrence Berkeley National Laboratory"/>
            <person name="Harder C.B."/>
            <person name="Miyauchi S."/>
            <person name="Viragh M."/>
            <person name="Kuo A."/>
            <person name="Thoen E."/>
            <person name="Andreopoulos B."/>
            <person name="Lu D."/>
            <person name="Skrede I."/>
            <person name="Drula E."/>
            <person name="Henrissat B."/>
            <person name="Morin E."/>
            <person name="Kohler A."/>
            <person name="Barry K."/>
            <person name="LaButti K."/>
            <person name="Morin E."/>
            <person name="Salamov A."/>
            <person name="Lipzen A."/>
            <person name="Mereny Z."/>
            <person name="Hegedus B."/>
            <person name="Baldrian P."/>
            <person name="Stursova M."/>
            <person name="Weitz H."/>
            <person name="Taylor A."/>
            <person name="Grigoriev I.V."/>
            <person name="Nagy L.G."/>
            <person name="Martin F."/>
            <person name="Kauserud H."/>
        </authorList>
    </citation>
    <scope>NUCLEOTIDE SEQUENCE</scope>
    <source>
        <strain evidence="2">CBHHK182m</strain>
    </source>
</reference>
<evidence type="ECO:0000313" key="2">
    <source>
        <dbReference type="EMBL" id="KAJ7784429.1"/>
    </source>
</evidence>
<dbReference type="AlphaFoldDB" id="A0AAD7KF96"/>
<feature type="region of interest" description="Disordered" evidence="1">
    <location>
        <begin position="20"/>
        <end position="69"/>
    </location>
</feature>
<dbReference type="EMBL" id="JARKIB010000002">
    <property type="protein sequence ID" value="KAJ7784429.1"/>
    <property type="molecule type" value="Genomic_DNA"/>
</dbReference>
<feature type="region of interest" description="Disordered" evidence="1">
    <location>
        <begin position="304"/>
        <end position="335"/>
    </location>
</feature>
<feature type="compositionally biased region" description="Low complexity" evidence="1">
    <location>
        <begin position="253"/>
        <end position="284"/>
    </location>
</feature>
<comment type="caution">
    <text evidence="2">The sequence shown here is derived from an EMBL/GenBank/DDBJ whole genome shotgun (WGS) entry which is preliminary data.</text>
</comment>
<sequence length="510" mass="55353">MDDADSSWCAVCDRQIVPRRIHVPIQPTTPNPPPSPQHDSPRRAKQGTLRQRSGLVQGTGRVRPNGTIKAAPLKTRIEIDQSPAPLYCSDECRQKDDEYFHARPVYLNNSDTSDDQADDALRTARHLQQPRRSTPNTRSLDYLERTVGLPPLPPPTSETYDEFAPKVHRPAYRPPAYTSGVMMAHRRIDAVLPKALKPGERPPPFVPVPGWTDGSQAWRASTYSFAPPPQSRADVLDPNRAAYQSFVASPHRSAASGVTASSSSSGGSPPASPTTSGTPSSLNSELLSSFEDSLARRTSSRLSLFPSPASSLSLSVSPPSASTSMGGSPRKANRAQMAAKGMLLVPEVLMRQQQQPQPVRSADSLVGMVSKVERAGRSHSAGSFPACGSGRRMRSPLSSSSTSSSSDDEEREGSGSSGKTEPEDAEEAAYVHAYGDESTTAVRRPNIETRSWSYDNVRTYPVMALPPAKVLRRVVGADGVEREVEVEVPQERKRLFNFAPVPRERVGVAW</sequence>
<accession>A0AAD7KF96</accession>
<organism evidence="2 3">
    <name type="scientific">Mycena metata</name>
    <dbReference type="NCBI Taxonomy" id="1033252"/>
    <lineage>
        <taxon>Eukaryota</taxon>
        <taxon>Fungi</taxon>
        <taxon>Dikarya</taxon>
        <taxon>Basidiomycota</taxon>
        <taxon>Agaricomycotina</taxon>
        <taxon>Agaricomycetes</taxon>
        <taxon>Agaricomycetidae</taxon>
        <taxon>Agaricales</taxon>
        <taxon>Marasmiineae</taxon>
        <taxon>Mycenaceae</taxon>
        <taxon>Mycena</taxon>
    </lineage>
</organism>
<feature type="region of interest" description="Disordered" evidence="1">
    <location>
        <begin position="373"/>
        <end position="426"/>
    </location>
</feature>
<name>A0AAD7KF96_9AGAR</name>
<keyword evidence="3" id="KW-1185">Reference proteome</keyword>
<protein>
    <submittedName>
        <fullName evidence="2">Uncharacterized protein</fullName>
    </submittedName>
</protein>
<feature type="compositionally biased region" description="Low complexity" evidence="1">
    <location>
        <begin position="395"/>
        <end position="405"/>
    </location>
</feature>
<feature type="compositionally biased region" description="Pro residues" evidence="1">
    <location>
        <begin position="27"/>
        <end position="36"/>
    </location>
</feature>
<dbReference type="Proteomes" id="UP001215598">
    <property type="component" value="Unassembled WGS sequence"/>
</dbReference>
<gene>
    <name evidence="2" type="ORF">B0H16DRAFT_1402343</name>
</gene>